<dbReference type="AlphaFoldDB" id="A0A377J7Z6"/>
<accession>A0A377J7Z6</accession>
<protein>
    <submittedName>
        <fullName evidence="1">Uncharacterized protein</fullName>
    </submittedName>
</protein>
<name>A0A377J7Z6_9HELI</name>
<sequence length="72" mass="7564">MTEKAFSQSLFYFKKLGLLTKPALLPHDSKSCGGVLAGFGAIWGGSYLSGNDYPQIAPIASNCSPKAESPTP</sequence>
<organism evidence="1 2">
    <name type="scientific">Helicobacter canis</name>
    <dbReference type="NCBI Taxonomy" id="29419"/>
    <lineage>
        <taxon>Bacteria</taxon>
        <taxon>Pseudomonadati</taxon>
        <taxon>Campylobacterota</taxon>
        <taxon>Epsilonproteobacteria</taxon>
        <taxon>Campylobacterales</taxon>
        <taxon>Helicobacteraceae</taxon>
        <taxon>Helicobacter</taxon>
    </lineage>
</organism>
<gene>
    <name evidence="1" type="ORF">NCTC12410_01754</name>
</gene>
<dbReference type="RefSeq" id="WP_115012109.1">
    <property type="nucleotide sequence ID" value="NZ_UGHV01000001.1"/>
</dbReference>
<evidence type="ECO:0000313" key="1">
    <source>
        <dbReference type="EMBL" id="STO97913.1"/>
    </source>
</evidence>
<dbReference type="EMBL" id="UGHV01000001">
    <property type="protein sequence ID" value="STO97913.1"/>
    <property type="molecule type" value="Genomic_DNA"/>
</dbReference>
<dbReference type="Proteomes" id="UP000254841">
    <property type="component" value="Unassembled WGS sequence"/>
</dbReference>
<reference evidence="1 2" key="1">
    <citation type="submission" date="2018-06" db="EMBL/GenBank/DDBJ databases">
        <authorList>
            <consortium name="Pathogen Informatics"/>
            <person name="Doyle S."/>
        </authorList>
    </citation>
    <scope>NUCLEOTIDE SEQUENCE [LARGE SCALE GENOMIC DNA]</scope>
    <source>
        <strain evidence="1 2">NCTC12410</strain>
    </source>
</reference>
<evidence type="ECO:0000313" key="2">
    <source>
        <dbReference type="Proteomes" id="UP000254841"/>
    </source>
</evidence>
<proteinExistence type="predicted"/>